<evidence type="ECO:0000256" key="3">
    <source>
        <dbReference type="ARBA" id="ARBA00013205"/>
    </source>
</evidence>
<sequence>MHATARHAVPPAPPSPPLAKYKGPKFLSRFKMEVTAPAPTPPASPGPFVESLTDVARDIQYYAEVEIGSNEQKLRLDFDTGSSDLWVPDSTCKTRRVRFDRSTSTTFQPMKGKFQITYGDGSKVEGILGKDRLNLAGLVIENQVFGLATKESTSFSKDVVDGILGLGYNSISCVPGTLTPMDNLIEQKLIEQPIFSVWLGRQTEGGGGEYRFGGFDPERFEGELTWVPVTVKRYWQIKCDGLIFGDVDLEMNGDVIIDTGTTLVILPTKVAKAIHDQIPGSIYDPVQGWIIPNTPEVASLPGFQVLLGGVKFDVVMKDIMRERVYGKRGYVYSGIGSNDNIPVWILGDVFIKQNYCVFDKGQDRIGIARCKPPVRIQQSVMQHMKDEFESIQKKSKCTIM</sequence>
<dbReference type="InterPro" id="IPR021109">
    <property type="entry name" value="Peptidase_aspartic_dom_sf"/>
</dbReference>
<dbReference type="PANTHER" id="PTHR47966">
    <property type="entry name" value="BETA-SITE APP-CLEAVING ENZYME, ISOFORM A-RELATED"/>
    <property type="match status" value="1"/>
</dbReference>
<evidence type="ECO:0000256" key="9">
    <source>
        <dbReference type="RuleBase" id="RU000454"/>
    </source>
</evidence>
<keyword evidence="5" id="KW-0732">Signal</keyword>
<comment type="caution">
    <text evidence="12">The sequence shown here is derived from an EMBL/GenBank/DDBJ whole genome shotgun (WGS) entry which is preliminary data.</text>
</comment>
<proteinExistence type="inferred from homology"/>
<feature type="active site" evidence="8">
    <location>
        <position position="258"/>
    </location>
</feature>
<dbReference type="FunFam" id="2.40.70.10:FF:000115">
    <property type="entry name" value="Lysosomal aspartic protease"/>
    <property type="match status" value="1"/>
</dbReference>
<dbReference type="EMBL" id="JAAAUY010000586">
    <property type="protein sequence ID" value="KAF9328221.1"/>
    <property type="molecule type" value="Genomic_DNA"/>
</dbReference>
<keyword evidence="6 9" id="KW-0064">Aspartyl protease</keyword>
<feature type="region of interest" description="Disordered" evidence="10">
    <location>
        <begin position="1"/>
        <end position="21"/>
    </location>
</feature>
<feature type="domain" description="Peptidase A1" evidence="11">
    <location>
        <begin position="61"/>
        <end position="368"/>
    </location>
</feature>
<evidence type="ECO:0000256" key="5">
    <source>
        <dbReference type="ARBA" id="ARBA00022729"/>
    </source>
</evidence>
<dbReference type="PRINTS" id="PR00792">
    <property type="entry name" value="PEPSIN"/>
</dbReference>
<evidence type="ECO:0000256" key="2">
    <source>
        <dbReference type="ARBA" id="ARBA00007447"/>
    </source>
</evidence>
<feature type="active site" evidence="8">
    <location>
        <position position="79"/>
    </location>
</feature>
<organism evidence="12 13">
    <name type="scientific">Podila minutissima</name>
    <dbReference type="NCBI Taxonomy" id="64525"/>
    <lineage>
        <taxon>Eukaryota</taxon>
        <taxon>Fungi</taxon>
        <taxon>Fungi incertae sedis</taxon>
        <taxon>Mucoromycota</taxon>
        <taxon>Mortierellomycotina</taxon>
        <taxon>Mortierellomycetes</taxon>
        <taxon>Mortierellales</taxon>
        <taxon>Mortierellaceae</taxon>
        <taxon>Podila</taxon>
    </lineage>
</organism>
<gene>
    <name evidence="12" type="ORF">BG006_008560</name>
</gene>
<dbReference type="InterPro" id="IPR034164">
    <property type="entry name" value="Pepsin-like_dom"/>
</dbReference>
<comment type="catalytic activity">
    <reaction evidence="1">
        <text>Hydrolysis of proteins with broad specificity similar to that of pepsin A, preferring hydrophobic residues at P1 and P1'. Clots milk and activates trypsinogen. Does not cleave 4-Gln-|-His-5, but does cleave 10-His-|-Leu-11 and 12-Val-|-Glu-13 in B chain of insulin.</text>
        <dbReference type="EC" id="3.4.23.21"/>
    </reaction>
</comment>
<dbReference type="SUPFAM" id="SSF50630">
    <property type="entry name" value="Acid proteases"/>
    <property type="match status" value="1"/>
</dbReference>
<name>A0A9P5SJW5_9FUNG</name>
<evidence type="ECO:0000256" key="1">
    <source>
        <dbReference type="ARBA" id="ARBA00001130"/>
    </source>
</evidence>
<comment type="similarity">
    <text evidence="2 9">Belongs to the peptidase A1 family.</text>
</comment>
<dbReference type="AlphaFoldDB" id="A0A9P5SJW5"/>
<evidence type="ECO:0000313" key="13">
    <source>
        <dbReference type="Proteomes" id="UP000696485"/>
    </source>
</evidence>
<dbReference type="GO" id="GO:0004190">
    <property type="term" value="F:aspartic-type endopeptidase activity"/>
    <property type="evidence" value="ECO:0007669"/>
    <property type="project" value="UniProtKB-KW"/>
</dbReference>
<reference evidence="12" key="1">
    <citation type="journal article" date="2020" name="Fungal Divers.">
        <title>Resolving the Mortierellaceae phylogeny through synthesis of multi-gene phylogenetics and phylogenomics.</title>
        <authorList>
            <person name="Vandepol N."/>
            <person name="Liber J."/>
            <person name="Desiro A."/>
            <person name="Na H."/>
            <person name="Kennedy M."/>
            <person name="Barry K."/>
            <person name="Grigoriev I.V."/>
            <person name="Miller A.N."/>
            <person name="O'Donnell K."/>
            <person name="Stajich J.E."/>
            <person name="Bonito G."/>
        </authorList>
    </citation>
    <scope>NUCLEOTIDE SEQUENCE</scope>
    <source>
        <strain evidence="12">NVP1</strain>
    </source>
</reference>
<evidence type="ECO:0000256" key="6">
    <source>
        <dbReference type="ARBA" id="ARBA00022750"/>
    </source>
</evidence>
<keyword evidence="7 9" id="KW-0378">Hydrolase</keyword>
<dbReference type="GO" id="GO:0006508">
    <property type="term" value="P:proteolysis"/>
    <property type="evidence" value="ECO:0007669"/>
    <property type="project" value="UniProtKB-KW"/>
</dbReference>
<evidence type="ECO:0000256" key="4">
    <source>
        <dbReference type="ARBA" id="ARBA00022670"/>
    </source>
</evidence>
<dbReference type="PROSITE" id="PS51767">
    <property type="entry name" value="PEPTIDASE_A1"/>
    <property type="match status" value="1"/>
</dbReference>
<accession>A0A9P5SJW5</accession>
<dbReference type="EC" id="3.4.23.21" evidence="3"/>
<keyword evidence="13" id="KW-1185">Reference proteome</keyword>
<evidence type="ECO:0000256" key="7">
    <source>
        <dbReference type="ARBA" id="ARBA00022801"/>
    </source>
</evidence>
<dbReference type="Pfam" id="PF00026">
    <property type="entry name" value="Asp"/>
    <property type="match status" value="1"/>
</dbReference>
<keyword evidence="4 9" id="KW-0645">Protease</keyword>
<dbReference type="InterPro" id="IPR001969">
    <property type="entry name" value="Aspartic_peptidase_AS"/>
</dbReference>
<dbReference type="Proteomes" id="UP000696485">
    <property type="component" value="Unassembled WGS sequence"/>
</dbReference>
<evidence type="ECO:0000256" key="8">
    <source>
        <dbReference type="PIRSR" id="PIRSR601461-1"/>
    </source>
</evidence>
<dbReference type="PROSITE" id="PS00141">
    <property type="entry name" value="ASP_PROTEASE"/>
    <property type="match status" value="2"/>
</dbReference>
<dbReference type="PANTHER" id="PTHR47966:SF51">
    <property type="entry name" value="BETA-SITE APP-CLEAVING ENZYME, ISOFORM A-RELATED"/>
    <property type="match status" value="1"/>
</dbReference>
<dbReference type="InterPro" id="IPR033121">
    <property type="entry name" value="PEPTIDASE_A1"/>
</dbReference>
<dbReference type="Gene3D" id="2.40.70.10">
    <property type="entry name" value="Acid Proteases"/>
    <property type="match status" value="2"/>
</dbReference>
<evidence type="ECO:0000313" key="12">
    <source>
        <dbReference type="EMBL" id="KAF9328221.1"/>
    </source>
</evidence>
<dbReference type="CDD" id="cd05471">
    <property type="entry name" value="pepsin_like"/>
    <property type="match status" value="1"/>
</dbReference>
<dbReference type="InterPro" id="IPR001461">
    <property type="entry name" value="Aspartic_peptidase_A1"/>
</dbReference>
<evidence type="ECO:0000259" key="11">
    <source>
        <dbReference type="PROSITE" id="PS51767"/>
    </source>
</evidence>
<protein>
    <recommendedName>
        <fullName evidence="3">rhizopuspepsin</fullName>
        <ecNumber evidence="3">3.4.23.21</ecNumber>
    </recommendedName>
</protein>
<evidence type="ECO:0000256" key="10">
    <source>
        <dbReference type="SAM" id="MobiDB-lite"/>
    </source>
</evidence>